<proteinExistence type="predicted"/>
<accession>A0AAD7J204</accession>
<name>A0AAD7J204_9AGAR</name>
<comment type="caution">
    <text evidence="1">The sequence shown here is derived from an EMBL/GenBank/DDBJ whole genome shotgun (WGS) entry which is preliminary data.</text>
</comment>
<protein>
    <submittedName>
        <fullName evidence="1">Uncharacterized protein</fullName>
    </submittedName>
</protein>
<evidence type="ECO:0000313" key="1">
    <source>
        <dbReference type="EMBL" id="KAJ7754098.1"/>
    </source>
</evidence>
<reference evidence="1" key="1">
    <citation type="submission" date="2023-03" db="EMBL/GenBank/DDBJ databases">
        <title>Massive genome expansion in bonnet fungi (Mycena s.s.) driven by repeated elements and novel gene families across ecological guilds.</title>
        <authorList>
            <consortium name="Lawrence Berkeley National Laboratory"/>
            <person name="Harder C.B."/>
            <person name="Miyauchi S."/>
            <person name="Viragh M."/>
            <person name="Kuo A."/>
            <person name="Thoen E."/>
            <person name="Andreopoulos B."/>
            <person name="Lu D."/>
            <person name="Skrede I."/>
            <person name="Drula E."/>
            <person name="Henrissat B."/>
            <person name="Morin E."/>
            <person name="Kohler A."/>
            <person name="Barry K."/>
            <person name="LaButti K."/>
            <person name="Morin E."/>
            <person name="Salamov A."/>
            <person name="Lipzen A."/>
            <person name="Mereny Z."/>
            <person name="Hegedus B."/>
            <person name="Baldrian P."/>
            <person name="Stursova M."/>
            <person name="Weitz H."/>
            <person name="Taylor A."/>
            <person name="Grigoriev I.V."/>
            <person name="Nagy L.G."/>
            <person name="Martin F."/>
            <person name="Kauserud H."/>
        </authorList>
    </citation>
    <scope>NUCLEOTIDE SEQUENCE</scope>
    <source>
        <strain evidence="1">CBHHK182m</strain>
    </source>
</reference>
<keyword evidence="2" id="KW-1185">Reference proteome</keyword>
<organism evidence="1 2">
    <name type="scientific">Mycena metata</name>
    <dbReference type="NCBI Taxonomy" id="1033252"/>
    <lineage>
        <taxon>Eukaryota</taxon>
        <taxon>Fungi</taxon>
        <taxon>Dikarya</taxon>
        <taxon>Basidiomycota</taxon>
        <taxon>Agaricomycotina</taxon>
        <taxon>Agaricomycetes</taxon>
        <taxon>Agaricomycetidae</taxon>
        <taxon>Agaricales</taxon>
        <taxon>Marasmiineae</taxon>
        <taxon>Mycenaceae</taxon>
        <taxon>Mycena</taxon>
    </lineage>
</organism>
<evidence type="ECO:0000313" key="2">
    <source>
        <dbReference type="Proteomes" id="UP001215598"/>
    </source>
</evidence>
<dbReference type="AlphaFoldDB" id="A0AAD7J204"/>
<dbReference type="Proteomes" id="UP001215598">
    <property type="component" value="Unassembled WGS sequence"/>
</dbReference>
<dbReference type="EMBL" id="JARKIB010000053">
    <property type="protein sequence ID" value="KAJ7754098.1"/>
    <property type="molecule type" value="Genomic_DNA"/>
</dbReference>
<gene>
    <name evidence="1" type="ORF">B0H16DRAFT_756651</name>
</gene>
<sequence length="303" mass="34115">MSYQRPVFIHYTIYDLDKKKTIPSLYPAPYANDPCIGRVDVSQIRAPHTVKALVEHICKREKRRMGLDFDHDDAFGTVLFKGVTTAKSYELEDSIGLLENDRPGLTPENPVILSVWYADIREVLPGPFGWPEWACTAPSVEMQNRNPLYRSQPSAVFVHYQIYDLNAKQTVKSRHTGDFSSDPTIGRIDVAEIPGPHTAAVLIQRICEQENRKVGWDGGDDAYGTTLFKNTATATPYDPEDPVNLLANDYLGSTPQDPVILSVWYRDMHLALFHDLDEGPTLAVQNRNPLYRDSQPNQVSQAA</sequence>